<proteinExistence type="predicted"/>
<evidence type="ECO:0000313" key="3">
    <source>
        <dbReference type="Proteomes" id="UP001239994"/>
    </source>
</evidence>
<dbReference type="SUPFAM" id="SSF56672">
    <property type="entry name" value="DNA/RNA polymerases"/>
    <property type="match status" value="1"/>
</dbReference>
<organism evidence="2 3">
    <name type="scientific">Electrophorus voltai</name>
    <dbReference type="NCBI Taxonomy" id="2609070"/>
    <lineage>
        <taxon>Eukaryota</taxon>
        <taxon>Metazoa</taxon>
        <taxon>Chordata</taxon>
        <taxon>Craniata</taxon>
        <taxon>Vertebrata</taxon>
        <taxon>Euteleostomi</taxon>
        <taxon>Actinopterygii</taxon>
        <taxon>Neopterygii</taxon>
        <taxon>Teleostei</taxon>
        <taxon>Ostariophysi</taxon>
        <taxon>Gymnotiformes</taxon>
        <taxon>Gymnotoidei</taxon>
        <taxon>Gymnotidae</taxon>
        <taxon>Electrophorus</taxon>
    </lineage>
</organism>
<dbReference type="EMBL" id="JAROKS010000004">
    <property type="protein sequence ID" value="KAK1804133.1"/>
    <property type="molecule type" value="Genomic_DNA"/>
</dbReference>
<keyword evidence="3" id="KW-1185">Reference proteome</keyword>
<name>A0AAD8ZRK2_9TELE</name>
<sequence>DISAPLNHLKKKNVVWEGTEECQQVFMRLKEALQSSPVLAQPRRDLTYQVQTDAIDIGLEGVFGCSMGCGEVASFDLYNYYGALTWAFNSPRTASRLI</sequence>
<dbReference type="PANTHER" id="PTHR33064:SF37">
    <property type="entry name" value="RIBONUCLEASE H"/>
    <property type="match status" value="1"/>
</dbReference>
<dbReference type="PANTHER" id="PTHR33064">
    <property type="entry name" value="POL PROTEIN"/>
    <property type="match status" value="1"/>
</dbReference>
<dbReference type="Proteomes" id="UP001239994">
    <property type="component" value="Unassembled WGS sequence"/>
</dbReference>
<dbReference type="InterPro" id="IPR043502">
    <property type="entry name" value="DNA/RNA_pol_sf"/>
</dbReference>
<dbReference type="Gene3D" id="3.30.70.270">
    <property type="match status" value="1"/>
</dbReference>
<dbReference type="Pfam" id="PF17919">
    <property type="entry name" value="RT_RNaseH_2"/>
    <property type="match status" value="1"/>
</dbReference>
<dbReference type="InterPro" id="IPR051320">
    <property type="entry name" value="Viral_Replic_Matur_Polypro"/>
</dbReference>
<evidence type="ECO:0000313" key="2">
    <source>
        <dbReference type="EMBL" id="KAK1804133.1"/>
    </source>
</evidence>
<comment type="caution">
    <text evidence="2">The sequence shown here is derived from an EMBL/GenBank/DDBJ whole genome shotgun (WGS) entry which is preliminary data.</text>
</comment>
<protein>
    <recommendedName>
        <fullName evidence="1">Reverse transcriptase/retrotransposon-derived protein RNase H-like domain-containing protein</fullName>
    </recommendedName>
</protein>
<evidence type="ECO:0000259" key="1">
    <source>
        <dbReference type="Pfam" id="PF17919"/>
    </source>
</evidence>
<accession>A0AAD8ZRK2</accession>
<gene>
    <name evidence="2" type="ORF">P4O66_020173</name>
</gene>
<reference evidence="2" key="1">
    <citation type="submission" date="2023-03" db="EMBL/GenBank/DDBJ databases">
        <title>Electrophorus voltai genome.</title>
        <authorList>
            <person name="Bian C."/>
        </authorList>
    </citation>
    <scope>NUCLEOTIDE SEQUENCE</scope>
    <source>
        <strain evidence="2">CB-2022</strain>
        <tissue evidence="2">Muscle</tissue>
    </source>
</reference>
<dbReference type="InterPro" id="IPR041577">
    <property type="entry name" value="RT_RNaseH_2"/>
</dbReference>
<feature type="domain" description="Reverse transcriptase/retrotransposon-derived protein RNase H-like" evidence="1">
    <location>
        <begin position="19"/>
        <end position="62"/>
    </location>
</feature>
<feature type="non-terminal residue" evidence="2">
    <location>
        <position position="1"/>
    </location>
</feature>
<dbReference type="InterPro" id="IPR043128">
    <property type="entry name" value="Rev_trsase/Diguanyl_cyclase"/>
</dbReference>
<dbReference type="AlphaFoldDB" id="A0AAD8ZRK2"/>